<comment type="caution">
    <text evidence="1">The sequence shown here is derived from an EMBL/GenBank/DDBJ whole genome shotgun (WGS) entry which is preliminary data.</text>
</comment>
<keyword evidence="2" id="KW-1185">Reference proteome</keyword>
<dbReference type="EMBL" id="JBJQOH010000007">
    <property type="protein sequence ID" value="KAL3680111.1"/>
    <property type="molecule type" value="Genomic_DNA"/>
</dbReference>
<sequence>MPLPDGRQCLKSVERKIACVDGHVWTERRPIYRFQLKLADGSMQGRTVKATVFNSASAILLRNAKEFRALSFSGQERSVLDACREEPRVVVTIRTYDGKAVIEQLLSSNATDASLDIVVEPEPQPSIMRQILDRDYSSAGHSSMGSHVAVVGQHYQIYKRSKFGFLYVCLQGDCARNARNAGRFEPHMKQHGFTGIDHAANERVLLELKNLTTGRQCKPRRSKSTPTRKDFLHLRSSLRAAWTQATKRKWTSFVNEAKSSALFRFGPEPKAPEQTVFTVMIDALLLIDRRQDAGFWAERWNFDMQDCVITSCTKTTPVYSWCETIETQLRLQQDQWPSPELAPKVRAAVKAMKGIFPQIGGAEPEHVRSFMTPIRKALVKSGLCHIEWLRKTLEWLQNCSPERIHARAKKLHDQWLKESKCAVMLKLRSNLLRKFNGQFLTSEEEAIAQAGLDDLLLSNDSDVAFVADSVERSEISVSVEKNSHDTPGHSVVNVAAATEPMQVSGENVLPTPDKWIVKAYSSDEEPFLRRLSTIYVDEDGVGSQPEGLWPSEATEVLLSQVVRDLRATFASQNADV</sequence>
<evidence type="ECO:0000313" key="2">
    <source>
        <dbReference type="Proteomes" id="UP001633002"/>
    </source>
</evidence>
<name>A0ABD3GQK6_9MARC</name>
<proteinExistence type="predicted"/>
<dbReference type="AlphaFoldDB" id="A0ABD3GQK6"/>
<gene>
    <name evidence="1" type="ORF">R1sor_023067</name>
</gene>
<accession>A0ABD3GQK6</accession>
<reference evidence="1 2" key="1">
    <citation type="submission" date="2024-09" db="EMBL/GenBank/DDBJ databases">
        <title>Chromosome-scale assembly of Riccia sorocarpa.</title>
        <authorList>
            <person name="Paukszto L."/>
        </authorList>
    </citation>
    <scope>NUCLEOTIDE SEQUENCE [LARGE SCALE GENOMIC DNA]</scope>
    <source>
        <strain evidence="1">LP-2024</strain>
        <tissue evidence="1">Aerial parts of the thallus</tissue>
    </source>
</reference>
<protein>
    <recommendedName>
        <fullName evidence="3">C2H2-type domain-containing protein</fullName>
    </recommendedName>
</protein>
<dbReference type="Proteomes" id="UP001633002">
    <property type="component" value="Unassembled WGS sequence"/>
</dbReference>
<evidence type="ECO:0008006" key="3">
    <source>
        <dbReference type="Google" id="ProtNLM"/>
    </source>
</evidence>
<organism evidence="1 2">
    <name type="scientific">Riccia sorocarpa</name>
    <dbReference type="NCBI Taxonomy" id="122646"/>
    <lineage>
        <taxon>Eukaryota</taxon>
        <taxon>Viridiplantae</taxon>
        <taxon>Streptophyta</taxon>
        <taxon>Embryophyta</taxon>
        <taxon>Marchantiophyta</taxon>
        <taxon>Marchantiopsida</taxon>
        <taxon>Marchantiidae</taxon>
        <taxon>Marchantiales</taxon>
        <taxon>Ricciaceae</taxon>
        <taxon>Riccia</taxon>
    </lineage>
</organism>
<evidence type="ECO:0000313" key="1">
    <source>
        <dbReference type="EMBL" id="KAL3680111.1"/>
    </source>
</evidence>